<dbReference type="eggNOG" id="COG1485">
    <property type="taxonomic scope" value="Bacteria"/>
</dbReference>
<dbReference type="PANTHER" id="PTHR12169">
    <property type="entry name" value="ATPASE N2B"/>
    <property type="match status" value="1"/>
</dbReference>
<organism evidence="3 4">
    <name type="scientific">Tepidicaulis marinus</name>
    <dbReference type="NCBI Taxonomy" id="1333998"/>
    <lineage>
        <taxon>Bacteria</taxon>
        <taxon>Pseudomonadati</taxon>
        <taxon>Pseudomonadota</taxon>
        <taxon>Alphaproteobacteria</taxon>
        <taxon>Hyphomicrobiales</taxon>
        <taxon>Parvibaculaceae</taxon>
        <taxon>Tepidicaulis</taxon>
    </lineage>
</organism>
<keyword evidence="4" id="KW-1185">Reference proteome</keyword>
<dbReference type="InterPro" id="IPR005654">
    <property type="entry name" value="ATPase_AFG1-like"/>
</dbReference>
<dbReference type="Pfam" id="PF03969">
    <property type="entry name" value="AFG1_ATPase"/>
    <property type="match status" value="1"/>
</dbReference>
<dbReference type="Gene3D" id="3.40.50.300">
    <property type="entry name" value="P-loop containing nucleotide triphosphate hydrolases"/>
    <property type="match status" value="2"/>
</dbReference>
<keyword evidence="1" id="KW-0547">Nucleotide-binding</keyword>
<dbReference type="GO" id="GO:0005524">
    <property type="term" value="F:ATP binding"/>
    <property type="evidence" value="ECO:0007669"/>
    <property type="project" value="UniProtKB-KW"/>
</dbReference>
<evidence type="ECO:0000313" key="4">
    <source>
        <dbReference type="Proteomes" id="UP000028702"/>
    </source>
</evidence>
<sequence length="377" mass="41447">MSEGPLQAYRARVAAGEIAHDPAQERAAGHLARLHDELLSWRPGKKAGPLRRFGIGKPVSPPEGIYLWGDVGRGKSMLMDLFFEGAPLAQKRRVHFHAFMSETHERIFAWRQKEKAGKAKGDDPIPPVADLIASEAQLLCFDEFQVHDIADASILGRLFTALFERGVVVVATSNRAPDGLYEGGLNRHRFLPFIALIKEEMEVLSLESERDYRLDRMMGMQVYHTPLGPAARAAMDAAFSTLTDGAQGHARRLAVKGRAVEVPCAAHGVARFSFADLCEKPLGAADYLKIAETFDTVLIDDIPQLGPARRNEAKRFVTLIDALYEARVKLVVSAEAAPQALYPAGDGAFEFERTVSRLMEMQSAEYLGEDAALHAAD</sequence>
<dbReference type="GO" id="GO:0005737">
    <property type="term" value="C:cytoplasm"/>
    <property type="evidence" value="ECO:0007669"/>
    <property type="project" value="TreeGrafter"/>
</dbReference>
<evidence type="ECO:0000313" key="3">
    <source>
        <dbReference type="EMBL" id="GAK44295.1"/>
    </source>
</evidence>
<name>A0A081B8C7_9HYPH</name>
<dbReference type="RefSeq" id="WP_045443296.1">
    <property type="nucleotide sequence ID" value="NZ_BBIO01000003.1"/>
</dbReference>
<dbReference type="STRING" id="1333998.M2A_0794"/>
<dbReference type="InterPro" id="IPR027417">
    <property type="entry name" value="P-loop_NTPase"/>
</dbReference>
<evidence type="ECO:0000256" key="1">
    <source>
        <dbReference type="ARBA" id="ARBA00022741"/>
    </source>
</evidence>
<dbReference type="SUPFAM" id="SSF52540">
    <property type="entry name" value="P-loop containing nucleoside triphosphate hydrolases"/>
    <property type="match status" value="1"/>
</dbReference>
<comment type="caution">
    <text evidence="3">The sequence shown here is derived from an EMBL/GenBank/DDBJ whole genome shotgun (WGS) entry which is preliminary data.</text>
</comment>
<proteinExistence type="predicted"/>
<keyword evidence="2" id="KW-0067">ATP-binding</keyword>
<protein>
    <submittedName>
        <fullName evidence="3">AFG1 family ATPase</fullName>
    </submittedName>
</protein>
<dbReference type="PANTHER" id="PTHR12169:SF6">
    <property type="entry name" value="AFG1-LIKE ATPASE"/>
    <property type="match status" value="1"/>
</dbReference>
<accession>A0A081B8C7</accession>
<evidence type="ECO:0000256" key="2">
    <source>
        <dbReference type="ARBA" id="ARBA00022840"/>
    </source>
</evidence>
<dbReference type="NCBIfam" id="NF040713">
    <property type="entry name" value="ZapE"/>
    <property type="match status" value="1"/>
</dbReference>
<dbReference type="GO" id="GO:0016887">
    <property type="term" value="F:ATP hydrolysis activity"/>
    <property type="evidence" value="ECO:0007669"/>
    <property type="project" value="InterPro"/>
</dbReference>
<dbReference type="Proteomes" id="UP000028702">
    <property type="component" value="Unassembled WGS sequence"/>
</dbReference>
<gene>
    <name evidence="3" type="ORF">M2A_0794</name>
</gene>
<reference evidence="3 4" key="1">
    <citation type="submission" date="2014-07" db="EMBL/GenBank/DDBJ databases">
        <title>Tepidicaulis marinum gen. nov., sp. nov., a novel marine bacterium denitrifying nitrate to nitrous oxide strictly under microaerobic conditions.</title>
        <authorList>
            <person name="Takeuchi M."/>
            <person name="Yamagishi T."/>
            <person name="Kamagata Y."/>
            <person name="Oshima K."/>
            <person name="Hattori M."/>
            <person name="Katayama T."/>
            <person name="Hanada S."/>
            <person name="Tamaki H."/>
            <person name="Marumo K."/>
            <person name="Maeda H."/>
            <person name="Nedachi M."/>
            <person name="Iwasaki W."/>
            <person name="Suwa Y."/>
            <person name="Sakata S."/>
        </authorList>
    </citation>
    <scope>NUCLEOTIDE SEQUENCE [LARGE SCALE GENOMIC DNA]</scope>
    <source>
        <strain evidence="3 4">MA2</strain>
    </source>
</reference>
<dbReference type="EMBL" id="BBIO01000003">
    <property type="protein sequence ID" value="GAK44295.1"/>
    <property type="molecule type" value="Genomic_DNA"/>
</dbReference>
<dbReference type="AlphaFoldDB" id="A0A081B8C7"/>